<feature type="signal peptide" evidence="1">
    <location>
        <begin position="1"/>
        <end position="19"/>
    </location>
</feature>
<dbReference type="Pfam" id="PF01547">
    <property type="entry name" value="SBP_bac_1"/>
    <property type="match status" value="1"/>
</dbReference>
<dbReference type="Gene3D" id="3.40.190.10">
    <property type="entry name" value="Periplasmic binding protein-like II"/>
    <property type="match status" value="2"/>
</dbReference>
<dbReference type="PANTHER" id="PTHR43649">
    <property type="entry name" value="ARABINOSE-BINDING PROTEIN-RELATED"/>
    <property type="match status" value="1"/>
</dbReference>
<keyword evidence="3" id="KW-1185">Reference proteome</keyword>
<protein>
    <submittedName>
        <fullName evidence="2">Extracellular solute-binding protein</fullName>
    </submittedName>
</protein>
<sequence>MKHAKLAALTLMLCGSTLAESVNLTVSGLNTIAQKWYEQSVIPAVNKALAPQGKTIAVTYQNTASSAEATKQQYALDLKAGRGADIMSFDGFWLPEFVASGLIKPLDVVVGKNATQWDGWKQIPIGLQSILGYQGKLYGIGQGSDVRGVYYRKDLFKKAGLPVPWNPKSWNDILDAAAKLKKALPDVTPLQINAGTPMGEATTMQGYDMLLLGTGIQMYDAAKQKWIVKAPGILDTLNFYKTVYLDDKLGESRWQLIPTGRDLSFKAFMDGKLAMILEGDYLWRSVLNPLDPSGMKNRDQAVAFTRMPAEKPGSGIRGQSHVTISGGTGYLINPNSKHPQEAWALLSTMSSKDMLDAYQKLEPRIRVRKDVGIPSDKVMQNMASTLLPITVTRPMLPEYNKVSEQAQLMTERVVSGQMTPQQAMDAYAAAVKQIVGADKTVELK</sequence>
<feature type="chain" id="PRO_5045858137" evidence="1">
    <location>
        <begin position="20"/>
        <end position="444"/>
    </location>
</feature>
<dbReference type="RefSeq" id="WP_260561062.1">
    <property type="nucleotide sequence ID" value="NZ_BAABEC010000009.1"/>
</dbReference>
<dbReference type="SUPFAM" id="SSF53850">
    <property type="entry name" value="Periplasmic binding protein-like II"/>
    <property type="match status" value="1"/>
</dbReference>
<dbReference type="InterPro" id="IPR050490">
    <property type="entry name" value="Bact_solute-bd_prot1"/>
</dbReference>
<organism evidence="2 3">
    <name type="scientific">Deinococcus rubellus</name>
    <dbReference type="NCBI Taxonomy" id="1889240"/>
    <lineage>
        <taxon>Bacteria</taxon>
        <taxon>Thermotogati</taxon>
        <taxon>Deinococcota</taxon>
        <taxon>Deinococci</taxon>
        <taxon>Deinococcales</taxon>
        <taxon>Deinococcaceae</taxon>
        <taxon>Deinococcus</taxon>
    </lineage>
</organism>
<gene>
    <name evidence="2" type="ORF">N0D28_03820</name>
</gene>
<dbReference type="PANTHER" id="PTHR43649:SF14">
    <property type="entry name" value="BLR3389 PROTEIN"/>
    <property type="match status" value="1"/>
</dbReference>
<name>A0ABY5YJD6_9DEIO</name>
<accession>A0ABY5YJD6</accession>
<evidence type="ECO:0000313" key="2">
    <source>
        <dbReference type="EMBL" id="UWX64801.1"/>
    </source>
</evidence>
<dbReference type="Proteomes" id="UP001060261">
    <property type="component" value="Chromosome"/>
</dbReference>
<dbReference type="InterPro" id="IPR006059">
    <property type="entry name" value="SBP"/>
</dbReference>
<evidence type="ECO:0000256" key="1">
    <source>
        <dbReference type="SAM" id="SignalP"/>
    </source>
</evidence>
<evidence type="ECO:0000313" key="3">
    <source>
        <dbReference type="Proteomes" id="UP001060261"/>
    </source>
</evidence>
<dbReference type="EMBL" id="CP104213">
    <property type="protein sequence ID" value="UWX64801.1"/>
    <property type="molecule type" value="Genomic_DNA"/>
</dbReference>
<keyword evidence="1" id="KW-0732">Signal</keyword>
<reference evidence="2" key="1">
    <citation type="submission" date="2022-09" db="EMBL/GenBank/DDBJ databases">
        <title>genome sequence of Deinococcus rubellus.</title>
        <authorList>
            <person name="Srinivasan S."/>
        </authorList>
    </citation>
    <scope>NUCLEOTIDE SEQUENCE</scope>
    <source>
        <strain evidence="2">Ant6</strain>
    </source>
</reference>
<proteinExistence type="predicted"/>